<sequence length="335" mass="38282">MDSGEVKELATDTIINTEPEQNHFKQFDISVDYSDHHYAKSNLSGCECFNNAGSNATKSITREWKILQKNLPESIYVRVYEQRIDLLSAVIVGPAGTPYHDGLFFFDILFPISYPNDPPLVYYHSHGLRLNPNLHANGLVCLSLLNTWVGRKEEKWNPSESTILQVLLSLQALVLNQKPFYNEPGLQSLRESDSRNYNNEVFVLSCKTMTYILRKPPKNFEGFVKEHFRGRASFILGACKAYMKGSALVGGYQEYSGSNSETPSIYKKESKHFKSQMGNFHFALKGAFTKNAPLDLYLAAIELDRNFRIPDWIVYVITIGACYLFFVLYDKYSRK</sequence>
<keyword evidence="2" id="KW-0833">Ubl conjugation pathway</keyword>
<evidence type="ECO:0000259" key="4">
    <source>
        <dbReference type="PROSITE" id="PS50127"/>
    </source>
</evidence>
<dbReference type="SUPFAM" id="SSF54495">
    <property type="entry name" value="UBC-like"/>
    <property type="match status" value="1"/>
</dbReference>
<evidence type="ECO:0000313" key="5">
    <source>
        <dbReference type="EMBL" id="KAJ7955245.1"/>
    </source>
</evidence>
<organism evidence="5 6">
    <name type="scientific">Quillaja saponaria</name>
    <name type="common">Soap bark tree</name>
    <dbReference type="NCBI Taxonomy" id="32244"/>
    <lineage>
        <taxon>Eukaryota</taxon>
        <taxon>Viridiplantae</taxon>
        <taxon>Streptophyta</taxon>
        <taxon>Embryophyta</taxon>
        <taxon>Tracheophyta</taxon>
        <taxon>Spermatophyta</taxon>
        <taxon>Magnoliopsida</taxon>
        <taxon>eudicotyledons</taxon>
        <taxon>Gunneridae</taxon>
        <taxon>Pentapetalae</taxon>
        <taxon>rosids</taxon>
        <taxon>fabids</taxon>
        <taxon>Fabales</taxon>
        <taxon>Quillajaceae</taxon>
        <taxon>Quillaja</taxon>
    </lineage>
</organism>
<keyword evidence="3" id="KW-0472">Membrane</keyword>
<comment type="caution">
    <text evidence="5">The sequence shown here is derived from an EMBL/GenBank/DDBJ whole genome shotgun (WGS) entry which is preliminary data.</text>
</comment>
<dbReference type="AlphaFoldDB" id="A0AAD7PHR1"/>
<keyword evidence="3" id="KW-1133">Transmembrane helix</keyword>
<keyword evidence="3" id="KW-0812">Transmembrane</keyword>
<dbReference type="CDD" id="cd23837">
    <property type="entry name" value="UBCc_UBE2O"/>
    <property type="match status" value="1"/>
</dbReference>
<feature type="domain" description="UBC core" evidence="4">
    <location>
        <begin position="55"/>
        <end position="217"/>
    </location>
</feature>
<dbReference type="Proteomes" id="UP001163823">
    <property type="component" value="Chromosome 9"/>
</dbReference>
<dbReference type="Gene3D" id="3.10.110.10">
    <property type="entry name" value="Ubiquitin Conjugating Enzyme"/>
    <property type="match status" value="1"/>
</dbReference>
<dbReference type="PANTHER" id="PTHR46116">
    <property type="entry name" value="(E3-INDEPENDENT) E2 UBIQUITIN-CONJUGATING ENZYME"/>
    <property type="match status" value="1"/>
</dbReference>
<dbReference type="FunFam" id="3.10.110.10:FF:000133">
    <property type="entry name" value="Putative ubiquitin-conjugating enzyme E2 38"/>
    <property type="match status" value="1"/>
</dbReference>
<reference evidence="5" key="1">
    <citation type="journal article" date="2023" name="Science">
        <title>Elucidation of the pathway for biosynthesis of saponin adjuvants from the soapbark tree.</title>
        <authorList>
            <person name="Reed J."/>
            <person name="Orme A."/>
            <person name="El-Demerdash A."/>
            <person name="Owen C."/>
            <person name="Martin L.B.B."/>
            <person name="Misra R.C."/>
            <person name="Kikuchi S."/>
            <person name="Rejzek M."/>
            <person name="Martin A.C."/>
            <person name="Harkess A."/>
            <person name="Leebens-Mack J."/>
            <person name="Louveau T."/>
            <person name="Stephenson M.J."/>
            <person name="Osbourn A."/>
        </authorList>
    </citation>
    <scope>NUCLEOTIDE SEQUENCE</scope>
    <source>
        <strain evidence="5">S10</strain>
    </source>
</reference>
<dbReference type="PROSITE" id="PS50127">
    <property type="entry name" value="UBC_2"/>
    <property type="match status" value="1"/>
</dbReference>
<evidence type="ECO:0000313" key="6">
    <source>
        <dbReference type="Proteomes" id="UP001163823"/>
    </source>
</evidence>
<dbReference type="PANTHER" id="PTHR46116:SF19">
    <property type="entry name" value="UBIQUITIN-CONJUGATING ENZYME FAMILY PROTEIN"/>
    <property type="match status" value="1"/>
</dbReference>
<feature type="transmembrane region" description="Helical" evidence="3">
    <location>
        <begin position="312"/>
        <end position="329"/>
    </location>
</feature>
<dbReference type="GO" id="GO:0061631">
    <property type="term" value="F:ubiquitin conjugating enzyme activity"/>
    <property type="evidence" value="ECO:0007669"/>
    <property type="project" value="TreeGrafter"/>
</dbReference>
<dbReference type="SMART" id="SM00212">
    <property type="entry name" value="UBCc"/>
    <property type="match status" value="1"/>
</dbReference>
<evidence type="ECO:0000256" key="1">
    <source>
        <dbReference type="ARBA" id="ARBA00022679"/>
    </source>
</evidence>
<proteinExistence type="predicted"/>
<dbReference type="InterPro" id="IPR016135">
    <property type="entry name" value="UBQ-conjugating_enzyme/RWD"/>
</dbReference>
<evidence type="ECO:0000256" key="3">
    <source>
        <dbReference type="SAM" id="Phobius"/>
    </source>
</evidence>
<name>A0AAD7PHR1_QUISA</name>
<evidence type="ECO:0000256" key="2">
    <source>
        <dbReference type="ARBA" id="ARBA00022786"/>
    </source>
</evidence>
<keyword evidence="6" id="KW-1185">Reference proteome</keyword>
<gene>
    <name evidence="5" type="ORF">O6P43_021871</name>
</gene>
<dbReference type="InterPro" id="IPR000608">
    <property type="entry name" value="UBC"/>
</dbReference>
<protein>
    <submittedName>
        <fullName evidence="5">Ubiquitin conjugating enzyme</fullName>
    </submittedName>
</protein>
<dbReference type="KEGG" id="qsa:O6P43_021871"/>
<dbReference type="Pfam" id="PF00179">
    <property type="entry name" value="UQ_con"/>
    <property type="match status" value="1"/>
</dbReference>
<dbReference type="EMBL" id="JARAOO010000009">
    <property type="protein sequence ID" value="KAJ7955245.1"/>
    <property type="molecule type" value="Genomic_DNA"/>
</dbReference>
<keyword evidence="1" id="KW-0808">Transferase</keyword>
<accession>A0AAD7PHR1</accession>